<keyword evidence="3" id="KW-1185">Reference proteome</keyword>
<keyword evidence="1" id="KW-0812">Transmembrane</keyword>
<evidence type="ECO:0000313" key="2">
    <source>
        <dbReference type="EMBL" id="MBB4888729.1"/>
    </source>
</evidence>
<organism evidence="2 3">
    <name type="scientific">Streptomyces netropsis</name>
    <name type="common">Streptoverticillium netropsis</name>
    <dbReference type="NCBI Taxonomy" id="55404"/>
    <lineage>
        <taxon>Bacteria</taxon>
        <taxon>Bacillati</taxon>
        <taxon>Actinomycetota</taxon>
        <taxon>Actinomycetes</taxon>
        <taxon>Kitasatosporales</taxon>
        <taxon>Streptomycetaceae</taxon>
        <taxon>Streptomyces</taxon>
    </lineage>
</organism>
<dbReference type="EMBL" id="JACHJG010000010">
    <property type="protein sequence ID" value="MBB4888729.1"/>
    <property type="molecule type" value="Genomic_DNA"/>
</dbReference>
<keyword evidence="1" id="KW-0472">Membrane</keyword>
<feature type="transmembrane region" description="Helical" evidence="1">
    <location>
        <begin position="18"/>
        <end position="38"/>
    </location>
</feature>
<accession>A0A7W7LEH5</accession>
<reference evidence="2 3" key="1">
    <citation type="submission" date="2020-08" db="EMBL/GenBank/DDBJ databases">
        <title>Genomic Encyclopedia of Type Strains, Phase III (KMG-III): the genomes of soil and plant-associated and newly described type strains.</title>
        <authorList>
            <person name="Whitman W."/>
        </authorList>
    </citation>
    <scope>NUCLEOTIDE SEQUENCE [LARGE SCALE GENOMIC DNA]</scope>
    <source>
        <strain evidence="2 3">CECT 3265</strain>
    </source>
</reference>
<gene>
    <name evidence="2" type="ORF">FHS38_004800</name>
</gene>
<sequence length="61" mass="6166">MAIDTHALCVSLPGGRTLAVPPVIPVLVVVVVLVALGYDETAALATILAAGTAARELQRTS</sequence>
<proteinExistence type="predicted"/>
<evidence type="ECO:0000313" key="3">
    <source>
        <dbReference type="Proteomes" id="UP000556436"/>
    </source>
</evidence>
<dbReference type="AlphaFoldDB" id="A0A7W7LEH5"/>
<dbReference type="RefSeq" id="WP_184736528.1">
    <property type="nucleotide sequence ID" value="NZ_BMRW01000003.1"/>
</dbReference>
<keyword evidence="1" id="KW-1133">Transmembrane helix</keyword>
<protein>
    <submittedName>
        <fullName evidence="2">Uncharacterized protein</fullName>
    </submittedName>
</protein>
<evidence type="ECO:0000256" key="1">
    <source>
        <dbReference type="SAM" id="Phobius"/>
    </source>
</evidence>
<name>A0A7W7LEH5_STRNE</name>
<comment type="caution">
    <text evidence="2">The sequence shown here is derived from an EMBL/GenBank/DDBJ whole genome shotgun (WGS) entry which is preliminary data.</text>
</comment>
<dbReference type="Proteomes" id="UP000556436">
    <property type="component" value="Unassembled WGS sequence"/>
</dbReference>